<accession>A0AAE0KMX1</accession>
<reference evidence="2" key="2">
    <citation type="submission" date="2023-06" db="EMBL/GenBank/DDBJ databases">
        <authorList>
            <consortium name="Lawrence Berkeley National Laboratory"/>
            <person name="Haridas S."/>
            <person name="Hensen N."/>
            <person name="Bonometti L."/>
            <person name="Westerberg I."/>
            <person name="Brannstrom I.O."/>
            <person name="Guillou S."/>
            <person name="Cros-Aarteil S."/>
            <person name="Calhoun S."/>
            <person name="Kuo A."/>
            <person name="Mondo S."/>
            <person name="Pangilinan J."/>
            <person name="Riley R."/>
            <person name="Labutti K."/>
            <person name="Andreopoulos B."/>
            <person name="Lipzen A."/>
            <person name="Chen C."/>
            <person name="Yanf M."/>
            <person name="Daum C."/>
            <person name="Ng V."/>
            <person name="Clum A."/>
            <person name="Steindorff A."/>
            <person name="Ohm R."/>
            <person name="Martin F."/>
            <person name="Silar P."/>
            <person name="Natvig D."/>
            <person name="Lalanne C."/>
            <person name="Gautier V."/>
            <person name="Ament-Velasquez S.L."/>
            <person name="Kruys A."/>
            <person name="Hutchinson M.I."/>
            <person name="Powell A.J."/>
            <person name="Barry K."/>
            <person name="Miller A.N."/>
            <person name="Grigoriev I.V."/>
            <person name="Debuchy R."/>
            <person name="Gladieux P."/>
            <person name="Thoren M.H."/>
            <person name="Johannesson H."/>
        </authorList>
    </citation>
    <scope>NUCLEOTIDE SEQUENCE</scope>
    <source>
        <strain evidence="2">CBS 958.72</strain>
    </source>
</reference>
<gene>
    <name evidence="2" type="ORF">B0T24DRAFT_610914</name>
</gene>
<feature type="transmembrane region" description="Helical" evidence="1">
    <location>
        <begin position="12"/>
        <end position="34"/>
    </location>
</feature>
<name>A0AAE0KMX1_9PEZI</name>
<keyword evidence="1" id="KW-0472">Membrane</keyword>
<protein>
    <submittedName>
        <fullName evidence="2">Uncharacterized protein</fullName>
    </submittedName>
</protein>
<organism evidence="2 3">
    <name type="scientific">Lasiosphaeria ovina</name>
    <dbReference type="NCBI Taxonomy" id="92902"/>
    <lineage>
        <taxon>Eukaryota</taxon>
        <taxon>Fungi</taxon>
        <taxon>Dikarya</taxon>
        <taxon>Ascomycota</taxon>
        <taxon>Pezizomycotina</taxon>
        <taxon>Sordariomycetes</taxon>
        <taxon>Sordariomycetidae</taxon>
        <taxon>Sordariales</taxon>
        <taxon>Lasiosphaeriaceae</taxon>
        <taxon>Lasiosphaeria</taxon>
    </lineage>
</organism>
<reference evidence="2" key="1">
    <citation type="journal article" date="2023" name="Mol. Phylogenet. Evol.">
        <title>Genome-scale phylogeny and comparative genomics of the fungal order Sordariales.</title>
        <authorList>
            <person name="Hensen N."/>
            <person name="Bonometti L."/>
            <person name="Westerberg I."/>
            <person name="Brannstrom I.O."/>
            <person name="Guillou S."/>
            <person name="Cros-Aarteil S."/>
            <person name="Calhoun S."/>
            <person name="Haridas S."/>
            <person name="Kuo A."/>
            <person name="Mondo S."/>
            <person name="Pangilinan J."/>
            <person name="Riley R."/>
            <person name="LaButti K."/>
            <person name="Andreopoulos B."/>
            <person name="Lipzen A."/>
            <person name="Chen C."/>
            <person name="Yan M."/>
            <person name="Daum C."/>
            <person name="Ng V."/>
            <person name="Clum A."/>
            <person name="Steindorff A."/>
            <person name="Ohm R.A."/>
            <person name="Martin F."/>
            <person name="Silar P."/>
            <person name="Natvig D.O."/>
            <person name="Lalanne C."/>
            <person name="Gautier V."/>
            <person name="Ament-Velasquez S.L."/>
            <person name="Kruys A."/>
            <person name="Hutchinson M.I."/>
            <person name="Powell A.J."/>
            <person name="Barry K."/>
            <person name="Miller A.N."/>
            <person name="Grigoriev I.V."/>
            <person name="Debuchy R."/>
            <person name="Gladieux P."/>
            <person name="Hiltunen Thoren M."/>
            <person name="Johannesson H."/>
        </authorList>
    </citation>
    <scope>NUCLEOTIDE SEQUENCE</scope>
    <source>
        <strain evidence="2">CBS 958.72</strain>
    </source>
</reference>
<keyword evidence="1" id="KW-1133">Transmembrane helix</keyword>
<sequence length="135" mass="14807">MPRWPPAAARAPSVLGVALMGLSPSPMWLLALALRWRRSGAAPWFPVLASRLLLGFASGQTRRSGLINVLAQFSLSKTNTRCCRCRVWKLPFCCGSDYLACWRITSGKRYNVMGRGTYEGRWGGGARTSIPVSCS</sequence>
<comment type="caution">
    <text evidence="2">The sequence shown here is derived from an EMBL/GenBank/DDBJ whole genome shotgun (WGS) entry which is preliminary data.</text>
</comment>
<proteinExistence type="predicted"/>
<keyword evidence="3" id="KW-1185">Reference proteome</keyword>
<evidence type="ECO:0000313" key="3">
    <source>
        <dbReference type="Proteomes" id="UP001287356"/>
    </source>
</evidence>
<keyword evidence="1" id="KW-0812">Transmembrane</keyword>
<dbReference type="Proteomes" id="UP001287356">
    <property type="component" value="Unassembled WGS sequence"/>
</dbReference>
<evidence type="ECO:0000313" key="2">
    <source>
        <dbReference type="EMBL" id="KAK3379187.1"/>
    </source>
</evidence>
<dbReference type="AlphaFoldDB" id="A0AAE0KMX1"/>
<dbReference type="EMBL" id="JAULSN010000002">
    <property type="protein sequence ID" value="KAK3379187.1"/>
    <property type="molecule type" value="Genomic_DNA"/>
</dbReference>
<evidence type="ECO:0000256" key="1">
    <source>
        <dbReference type="SAM" id="Phobius"/>
    </source>
</evidence>